<reference evidence="1" key="1">
    <citation type="submission" date="2014-09" db="EMBL/GenBank/DDBJ databases">
        <authorList>
            <person name="Magalhaes I.L.F."/>
            <person name="Oliveira U."/>
            <person name="Santos F.R."/>
            <person name="Vidigal T.H.D.A."/>
            <person name="Brescovit A.D."/>
            <person name="Santos A.J."/>
        </authorList>
    </citation>
    <scope>NUCLEOTIDE SEQUENCE</scope>
    <source>
        <tissue evidence="1">Shoot tissue taken approximately 20 cm above the soil surface</tissue>
    </source>
</reference>
<evidence type="ECO:0000313" key="1">
    <source>
        <dbReference type="EMBL" id="JAD52867.1"/>
    </source>
</evidence>
<name>A0A0A9B0J3_ARUDO</name>
<proteinExistence type="predicted"/>
<sequence length="10" mass="1270">MGDPRWQQPR</sequence>
<protein>
    <submittedName>
        <fullName evidence="1">Uncharacterized protein</fullName>
    </submittedName>
</protein>
<dbReference type="EMBL" id="GBRH01245028">
    <property type="protein sequence ID" value="JAD52867.1"/>
    <property type="molecule type" value="Transcribed_RNA"/>
</dbReference>
<reference evidence="1" key="2">
    <citation type="journal article" date="2015" name="Data Brief">
        <title>Shoot transcriptome of the giant reed, Arundo donax.</title>
        <authorList>
            <person name="Barrero R.A."/>
            <person name="Guerrero F.D."/>
            <person name="Moolhuijzen P."/>
            <person name="Goolsby J.A."/>
            <person name="Tidwell J."/>
            <person name="Bellgard S.E."/>
            <person name="Bellgard M.I."/>
        </authorList>
    </citation>
    <scope>NUCLEOTIDE SEQUENCE</scope>
    <source>
        <tissue evidence="1">Shoot tissue taken approximately 20 cm above the soil surface</tissue>
    </source>
</reference>
<organism evidence="1">
    <name type="scientific">Arundo donax</name>
    <name type="common">Giant reed</name>
    <name type="synonym">Donax arundinaceus</name>
    <dbReference type="NCBI Taxonomy" id="35708"/>
    <lineage>
        <taxon>Eukaryota</taxon>
        <taxon>Viridiplantae</taxon>
        <taxon>Streptophyta</taxon>
        <taxon>Embryophyta</taxon>
        <taxon>Tracheophyta</taxon>
        <taxon>Spermatophyta</taxon>
        <taxon>Magnoliopsida</taxon>
        <taxon>Liliopsida</taxon>
        <taxon>Poales</taxon>
        <taxon>Poaceae</taxon>
        <taxon>PACMAD clade</taxon>
        <taxon>Arundinoideae</taxon>
        <taxon>Arundineae</taxon>
        <taxon>Arundo</taxon>
    </lineage>
</organism>
<accession>A0A0A9B0J3</accession>